<dbReference type="EMBL" id="BJMH01000037">
    <property type="protein sequence ID" value="GEB35283.1"/>
    <property type="molecule type" value="Genomic_DNA"/>
</dbReference>
<name>A0A4Y3PPE6_BREPA</name>
<comment type="caution">
    <text evidence="2">The sequence shown here is derived from an EMBL/GenBank/DDBJ whole genome shotgun (WGS) entry which is preliminary data.</text>
</comment>
<organism evidence="2 3">
    <name type="scientific">Brevibacillus parabrevis</name>
    <dbReference type="NCBI Taxonomy" id="54914"/>
    <lineage>
        <taxon>Bacteria</taxon>
        <taxon>Bacillati</taxon>
        <taxon>Bacillota</taxon>
        <taxon>Bacilli</taxon>
        <taxon>Bacillales</taxon>
        <taxon>Paenibacillaceae</taxon>
        <taxon>Brevibacillus</taxon>
    </lineage>
</organism>
<accession>A0A4Y3PPE6</accession>
<evidence type="ECO:0000313" key="2">
    <source>
        <dbReference type="EMBL" id="GEB35283.1"/>
    </source>
</evidence>
<dbReference type="AlphaFoldDB" id="A0A4Y3PPE6"/>
<keyword evidence="1" id="KW-0812">Transmembrane</keyword>
<reference evidence="2 3" key="1">
    <citation type="submission" date="2019-06" db="EMBL/GenBank/DDBJ databases">
        <title>Whole genome shotgun sequence of Brevibacillus parabrevis NBRC 12334.</title>
        <authorList>
            <person name="Hosoyama A."/>
            <person name="Uohara A."/>
            <person name="Ohji S."/>
            <person name="Ichikawa N."/>
        </authorList>
    </citation>
    <scope>NUCLEOTIDE SEQUENCE [LARGE SCALE GENOMIC DNA]</scope>
    <source>
        <strain evidence="2 3">NBRC 12334</strain>
    </source>
</reference>
<keyword evidence="1" id="KW-0472">Membrane</keyword>
<gene>
    <name evidence="2" type="ORF">BPA01_48630</name>
</gene>
<evidence type="ECO:0000256" key="1">
    <source>
        <dbReference type="SAM" id="Phobius"/>
    </source>
</evidence>
<sequence>MLAQPRAVAMRQEAETERVALLAKLLAPEVGLQGCQVDKAAEQKEQHFADVPLVLAAVLVDVVLAVAHLLAQPKWRQ</sequence>
<keyword evidence="1" id="KW-1133">Transmembrane helix</keyword>
<dbReference type="Proteomes" id="UP000316882">
    <property type="component" value="Unassembled WGS sequence"/>
</dbReference>
<proteinExistence type="predicted"/>
<keyword evidence="3" id="KW-1185">Reference proteome</keyword>
<protein>
    <submittedName>
        <fullName evidence="2">Uncharacterized protein</fullName>
    </submittedName>
</protein>
<evidence type="ECO:0000313" key="3">
    <source>
        <dbReference type="Proteomes" id="UP000316882"/>
    </source>
</evidence>
<feature type="transmembrane region" description="Helical" evidence="1">
    <location>
        <begin position="51"/>
        <end position="71"/>
    </location>
</feature>